<dbReference type="STRING" id="74873.A0A084VKG9"/>
<dbReference type="InterPro" id="IPR020837">
    <property type="entry name" value="Fibrinogen_CS"/>
</dbReference>
<dbReference type="VEuPathDB" id="VectorBase:ASIC005865"/>
<dbReference type="Gene3D" id="3.90.215.10">
    <property type="entry name" value="Gamma Fibrinogen, chain A, domain 1"/>
    <property type="match status" value="1"/>
</dbReference>
<organism evidence="6">
    <name type="scientific">Anopheles sinensis</name>
    <name type="common">Mosquito</name>
    <dbReference type="NCBI Taxonomy" id="74873"/>
    <lineage>
        <taxon>Eukaryota</taxon>
        <taxon>Metazoa</taxon>
        <taxon>Ecdysozoa</taxon>
        <taxon>Arthropoda</taxon>
        <taxon>Hexapoda</taxon>
        <taxon>Insecta</taxon>
        <taxon>Pterygota</taxon>
        <taxon>Neoptera</taxon>
        <taxon>Endopterygota</taxon>
        <taxon>Diptera</taxon>
        <taxon>Nematocera</taxon>
        <taxon>Culicoidea</taxon>
        <taxon>Culicidae</taxon>
        <taxon>Anophelinae</taxon>
        <taxon>Anopheles</taxon>
    </lineage>
</organism>
<reference evidence="6 8" key="1">
    <citation type="journal article" date="2014" name="BMC Genomics">
        <title>Genome sequence of Anopheles sinensis provides insight into genetics basis of mosquito competence for malaria parasites.</title>
        <authorList>
            <person name="Zhou D."/>
            <person name="Zhang D."/>
            <person name="Ding G."/>
            <person name="Shi L."/>
            <person name="Hou Q."/>
            <person name="Ye Y."/>
            <person name="Xu Y."/>
            <person name="Zhou H."/>
            <person name="Xiong C."/>
            <person name="Li S."/>
            <person name="Yu J."/>
            <person name="Hong S."/>
            <person name="Yu X."/>
            <person name="Zou P."/>
            <person name="Chen C."/>
            <person name="Chang X."/>
            <person name="Wang W."/>
            <person name="Lv Y."/>
            <person name="Sun Y."/>
            <person name="Ma L."/>
            <person name="Shen B."/>
            <person name="Zhu C."/>
        </authorList>
    </citation>
    <scope>NUCLEOTIDE SEQUENCE [LARGE SCALE GENOMIC DNA]</scope>
</reference>
<feature type="signal peptide" evidence="4">
    <location>
        <begin position="1"/>
        <end position="23"/>
    </location>
</feature>
<dbReference type="PROSITE" id="PS00514">
    <property type="entry name" value="FIBRINOGEN_C_1"/>
    <property type="match status" value="1"/>
</dbReference>
<keyword evidence="1" id="KW-1015">Disulfide bond</keyword>
<gene>
    <name evidence="6" type="ORF">ZHAS_00005865</name>
</gene>
<keyword evidence="8" id="KW-1185">Reference proteome</keyword>
<dbReference type="OMA" id="NCAKHHE"/>
<dbReference type="SUPFAM" id="SSF56496">
    <property type="entry name" value="Fibrinogen C-terminal domain-like"/>
    <property type="match status" value="1"/>
</dbReference>
<proteinExistence type="predicted"/>
<dbReference type="PANTHER" id="PTHR19143">
    <property type="entry name" value="FIBRINOGEN/TENASCIN/ANGIOPOEITIN"/>
    <property type="match status" value="1"/>
</dbReference>
<dbReference type="InterPro" id="IPR050373">
    <property type="entry name" value="Fibrinogen_C-term_domain"/>
</dbReference>
<dbReference type="EnsemblMetazoa" id="ASIC005865-RA">
    <property type="protein sequence ID" value="ASIC005865-PA"/>
    <property type="gene ID" value="ASIC005865"/>
</dbReference>
<evidence type="ECO:0000256" key="2">
    <source>
        <dbReference type="SAM" id="Coils"/>
    </source>
</evidence>
<dbReference type="PROSITE" id="PS51406">
    <property type="entry name" value="FIBRINOGEN_C_2"/>
    <property type="match status" value="1"/>
</dbReference>
<keyword evidence="2" id="KW-0175">Coiled coil</keyword>
<dbReference type="Proteomes" id="UP000030765">
    <property type="component" value="Unassembled WGS sequence"/>
</dbReference>
<feature type="domain" description="Fibrinogen C-terminal" evidence="5">
    <location>
        <begin position="164"/>
        <end position="382"/>
    </location>
</feature>
<dbReference type="EMBL" id="KE524948">
    <property type="protein sequence ID" value="KFB38463.1"/>
    <property type="molecule type" value="Genomic_DNA"/>
</dbReference>
<accession>A0A084VKG9</accession>
<dbReference type="Pfam" id="PF00147">
    <property type="entry name" value="Fibrinogen_C"/>
    <property type="match status" value="1"/>
</dbReference>
<dbReference type="InterPro" id="IPR036056">
    <property type="entry name" value="Fibrinogen-like_C"/>
</dbReference>
<dbReference type="InterPro" id="IPR002181">
    <property type="entry name" value="Fibrinogen_a/b/g_C_dom"/>
</dbReference>
<evidence type="ECO:0000256" key="4">
    <source>
        <dbReference type="SAM" id="SignalP"/>
    </source>
</evidence>
<name>A0A084VKG9_ANOSI</name>
<dbReference type="SMART" id="SM00186">
    <property type="entry name" value="FBG"/>
    <property type="match status" value="1"/>
</dbReference>
<evidence type="ECO:0000313" key="8">
    <source>
        <dbReference type="Proteomes" id="UP000030765"/>
    </source>
</evidence>
<reference evidence="7" key="2">
    <citation type="submission" date="2020-05" db="UniProtKB">
        <authorList>
            <consortium name="EnsemblMetazoa"/>
        </authorList>
    </citation>
    <scope>IDENTIFICATION</scope>
</reference>
<evidence type="ECO:0000313" key="6">
    <source>
        <dbReference type="EMBL" id="KFB38463.1"/>
    </source>
</evidence>
<dbReference type="AlphaFoldDB" id="A0A084VKG9"/>
<dbReference type="OrthoDB" id="6145874at2759"/>
<protein>
    <submittedName>
        <fullName evidence="6">AGAP011225-PA-like protein</fullName>
    </submittedName>
    <submittedName>
        <fullName evidence="7">Fibrinogen C-terminal domain-containing protein</fullName>
    </submittedName>
</protein>
<feature type="region of interest" description="Disordered" evidence="3">
    <location>
        <begin position="161"/>
        <end position="181"/>
    </location>
</feature>
<dbReference type="CDD" id="cd00087">
    <property type="entry name" value="FReD"/>
    <property type="match status" value="1"/>
</dbReference>
<keyword evidence="4" id="KW-0732">Signal</keyword>
<evidence type="ECO:0000259" key="5">
    <source>
        <dbReference type="PROSITE" id="PS51406"/>
    </source>
</evidence>
<feature type="coiled-coil region" evidence="2">
    <location>
        <begin position="29"/>
        <end position="110"/>
    </location>
</feature>
<dbReference type="InterPro" id="IPR014716">
    <property type="entry name" value="Fibrinogen_a/b/g_C_1"/>
</dbReference>
<sequence>MKTCRYLVILWVGVVLSAWVAEAENNIELPKLIGKLDDLKEKLQEVEQNMKITIEKVESKFETSINALKDLQTAMKFELQKNEQASKERYVNLQNRLAKLEKDVIERIDKVDSNIETKVQGLEDSLKKSLQTSEDNTFTKLEELKNLLIHQESSRTELKDVMPNIMPPPLPSCRQAPRNSSGKYMIKQGENTKPFEVLCEQAMFDGGWTVIQHRFNGSVDFYRDWTEYRNGFGSLDGEFWLGLEHIHQMTKNRSHELLVEVKDFHGNYGYAIYTEFSIGSESEMYVLKKLGTYSGTAGNAMIVNKNQKFSTFDRDNDSLEDGNCAEQRHGAWWYVDCSSANLNGRYLNTPGDMSAMWWYNLKNDFRDSSSGSRKKQIIRPIDTPNVLFGHVLRMANVQ</sequence>
<dbReference type="PANTHER" id="PTHR19143:SF327">
    <property type="entry name" value="FI21813P1-RELATED"/>
    <property type="match status" value="1"/>
</dbReference>
<feature type="chain" id="PRO_5001783772" evidence="4">
    <location>
        <begin position="24"/>
        <end position="398"/>
    </location>
</feature>
<dbReference type="VEuPathDB" id="VectorBase:ASIS014460"/>
<dbReference type="GO" id="GO:0005615">
    <property type="term" value="C:extracellular space"/>
    <property type="evidence" value="ECO:0007669"/>
    <property type="project" value="TreeGrafter"/>
</dbReference>
<evidence type="ECO:0000256" key="3">
    <source>
        <dbReference type="SAM" id="MobiDB-lite"/>
    </source>
</evidence>
<evidence type="ECO:0000313" key="7">
    <source>
        <dbReference type="EnsemblMetazoa" id="ASIC005865-PA"/>
    </source>
</evidence>
<dbReference type="EMBL" id="ATLV01014223">
    <property type="status" value="NOT_ANNOTATED_CDS"/>
    <property type="molecule type" value="Genomic_DNA"/>
</dbReference>
<evidence type="ECO:0000256" key="1">
    <source>
        <dbReference type="ARBA" id="ARBA00023157"/>
    </source>
</evidence>